<reference evidence="1 2" key="1">
    <citation type="journal article" date="2020" name="Phytopathology">
        <title>Genome Sequence Resources of Colletotrichum truncatum, C. plurivorum, C. musicola, and C. sojae: Four Species Pathogenic to Soybean (Glycine max).</title>
        <authorList>
            <person name="Rogerio F."/>
            <person name="Boufleur T.R."/>
            <person name="Ciampi-Guillardi M."/>
            <person name="Sukno S.A."/>
            <person name="Thon M.R."/>
            <person name="Massola Junior N.S."/>
            <person name="Baroncelli R."/>
        </authorList>
    </citation>
    <scope>NUCLEOTIDE SEQUENCE [LARGE SCALE GENOMIC DNA]</scope>
    <source>
        <strain evidence="1 2">LFN0009</strain>
    </source>
</reference>
<proteinExistence type="predicted"/>
<name>A0A8H6JTL5_9PEZI</name>
<dbReference type="AlphaFoldDB" id="A0A8H6JTL5"/>
<protein>
    <submittedName>
        <fullName evidence="1">Uncharacterized protein</fullName>
    </submittedName>
</protein>
<evidence type="ECO:0000313" key="1">
    <source>
        <dbReference type="EMBL" id="KAF6818601.1"/>
    </source>
</evidence>
<dbReference type="Proteomes" id="UP000652219">
    <property type="component" value="Unassembled WGS sequence"/>
</dbReference>
<sequence length="126" mass="13961">MNLHVAERAVPRSKAAFKPAIELLPLITPLNVICTKRRLKEAGRASQLTTTTCHFAGIRLCPAISSGRRQALAVLLSLTSFLARRVPLLPPGSHPLRSATPRRPEEAPPLHLHLHLHRRLLQTPMD</sequence>
<keyword evidence="2" id="KW-1185">Reference proteome</keyword>
<accession>A0A8H6JTL5</accession>
<gene>
    <name evidence="1" type="ORF">CSOJ01_01766</name>
</gene>
<evidence type="ECO:0000313" key="2">
    <source>
        <dbReference type="Proteomes" id="UP000652219"/>
    </source>
</evidence>
<dbReference type="EMBL" id="WIGN01000014">
    <property type="protein sequence ID" value="KAF6818601.1"/>
    <property type="molecule type" value="Genomic_DNA"/>
</dbReference>
<comment type="caution">
    <text evidence="1">The sequence shown here is derived from an EMBL/GenBank/DDBJ whole genome shotgun (WGS) entry which is preliminary data.</text>
</comment>
<organism evidence="1 2">
    <name type="scientific">Colletotrichum sojae</name>
    <dbReference type="NCBI Taxonomy" id="2175907"/>
    <lineage>
        <taxon>Eukaryota</taxon>
        <taxon>Fungi</taxon>
        <taxon>Dikarya</taxon>
        <taxon>Ascomycota</taxon>
        <taxon>Pezizomycotina</taxon>
        <taxon>Sordariomycetes</taxon>
        <taxon>Hypocreomycetidae</taxon>
        <taxon>Glomerellales</taxon>
        <taxon>Glomerellaceae</taxon>
        <taxon>Colletotrichum</taxon>
        <taxon>Colletotrichum orchidearum species complex</taxon>
    </lineage>
</organism>